<dbReference type="SUPFAM" id="SSF55486">
    <property type="entry name" value="Metalloproteases ('zincins'), catalytic domain"/>
    <property type="match status" value="1"/>
</dbReference>
<proteinExistence type="predicted"/>
<gene>
    <name evidence="2" type="ORF">SAMN06893096_102509</name>
</gene>
<dbReference type="EMBL" id="FZOO01000002">
    <property type="protein sequence ID" value="SNS20843.1"/>
    <property type="molecule type" value="Genomic_DNA"/>
</dbReference>
<sequence>MADDDALPRPGAHGQTDITEALDATIQALTQATAVLRGVAGQLSSAGPPGAGAVAGAAVTINAYEDDPFSERTPTPDPGPAELISEPPPDAVPPDLPWHIRGRRPTPGPHPPGSPDFRYWNAEASLARAVRYWGSLAPQGTRWSTFDARLPVQLDAGQDLNAFYSRLAGLRFFRQTVNGTTVDTGDSPDVIRHELGHAVLDAIRPELFDAASIEADAFHEAFGDTSALLTALERPSFRQKVLGETGARLNVNSRLSRIAEQLGWGIRQFAPQAVDRDCLRNAANRFAYRVPATLPPEAPATELSTGPHSFSRVFTGAVLDALAAMLDVTGSADEATLETVGQDLGQLLVDGVLAAPIRPTYFSQVAAAMVQAAKVRNDGRYRSAVLGAFVGRGVLDLVTARALETAPLPRLQAAAAGGAPAAAGPGTGGSGSPLVLAYGGTAPSTGYRADATSAPGLPLQSVRAEFLDQPVLCHAPAEGARFSAAPAVYGPAAGPSDATDSARHFLATLVQLGRIDPGPAPGMVRGPSPRGREARTHRLEPQDQGLVLKRIQFQCACRPLSPGAR</sequence>
<dbReference type="Proteomes" id="UP000198373">
    <property type="component" value="Unassembled WGS sequence"/>
</dbReference>
<dbReference type="OrthoDB" id="178184at2"/>
<evidence type="ECO:0000313" key="3">
    <source>
        <dbReference type="Proteomes" id="UP000198373"/>
    </source>
</evidence>
<evidence type="ECO:0000313" key="2">
    <source>
        <dbReference type="EMBL" id="SNS20843.1"/>
    </source>
</evidence>
<feature type="region of interest" description="Disordered" evidence="1">
    <location>
        <begin position="67"/>
        <end position="92"/>
    </location>
</feature>
<accession>A0A239CNC2</accession>
<feature type="region of interest" description="Disordered" evidence="1">
    <location>
        <begin position="516"/>
        <end position="538"/>
    </location>
</feature>
<reference evidence="3" key="1">
    <citation type="submission" date="2017-06" db="EMBL/GenBank/DDBJ databases">
        <authorList>
            <person name="Varghese N."/>
            <person name="Submissions S."/>
        </authorList>
    </citation>
    <scope>NUCLEOTIDE SEQUENCE [LARGE SCALE GENOMIC DNA]</scope>
    <source>
        <strain evidence="3">DSM 46839</strain>
    </source>
</reference>
<dbReference type="AlphaFoldDB" id="A0A239CNC2"/>
<name>A0A239CNC2_9ACTN</name>
<evidence type="ECO:0008006" key="4">
    <source>
        <dbReference type="Google" id="ProtNLM"/>
    </source>
</evidence>
<organism evidence="2 3">
    <name type="scientific">Geodermatophilus pulveris</name>
    <dbReference type="NCBI Taxonomy" id="1564159"/>
    <lineage>
        <taxon>Bacteria</taxon>
        <taxon>Bacillati</taxon>
        <taxon>Actinomycetota</taxon>
        <taxon>Actinomycetes</taxon>
        <taxon>Geodermatophilales</taxon>
        <taxon>Geodermatophilaceae</taxon>
        <taxon>Geodermatophilus</taxon>
    </lineage>
</organism>
<dbReference type="RefSeq" id="WP_089304673.1">
    <property type="nucleotide sequence ID" value="NZ_FZOO01000002.1"/>
</dbReference>
<dbReference type="Gene3D" id="1.10.390.10">
    <property type="entry name" value="Neutral Protease Domain 2"/>
    <property type="match status" value="1"/>
</dbReference>
<protein>
    <recommendedName>
        <fullName evidence="4">Fungalysin metallopeptidase (M36)</fullName>
    </recommendedName>
</protein>
<evidence type="ECO:0000256" key="1">
    <source>
        <dbReference type="SAM" id="MobiDB-lite"/>
    </source>
</evidence>
<dbReference type="InterPro" id="IPR027268">
    <property type="entry name" value="Peptidase_M4/M1_CTD_sf"/>
</dbReference>
<keyword evidence="3" id="KW-1185">Reference proteome</keyword>